<gene>
    <name evidence="1" type="ORF">HJ01_00931</name>
</gene>
<keyword evidence="2" id="KW-1185">Reference proteome</keyword>
<dbReference type="EMBL" id="AHKF01000012">
    <property type="protein sequence ID" value="EIA09715.1"/>
    <property type="molecule type" value="Genomic_DNA"/>
</dbReference>
<comment type="caution">
    <text evidence="1">The sequence shown here is derived from an EMBL/GenBank/DDBJ whole genome shotgun (WGS) entry which is preliminary data.</text>
</comment>
<protein>
    <submittedName>
        <fullName evidence="1">Uncharacterized protein</fullName>
    </submittedName>
</protein>
<dbReference type="AlphaFoldDB" id="H7FP33"/>
<evidence type="ECO:0000313" key="1">
    <source>
        <dbReference type="EMBL" id="EIA09715.1"/>
    </source>
</evidence>
<reference evidence="1 2" key="1">
    <citation type="journal article" date="2014" name="Acta Crystallogr. D">
        <title>Structure-based characterization and antifreeze properties of a hyperactive ice-binding protein from the Antarctic bacterium Flavobacterium frigoris PS1.</title>
        <authorList>
            <person name="Do H."/>
            <person name="Kim S.J."/>
            <person name="Kim H.J."/>
            <person name="Lee J.H."/>
        </authorList>
    </citation>
    <scope>NUCLEOTIDE SEQUENCE [LARGE SCALE GENOMIC DNA]</scope>
    <source>
        <strain evidence="1 2">PS1</strain>
    </source>
</reference>
<organism evidence="1 2">
    <name type="scientific">Flavobacterium frigoris (strain PS1)</name>
    <dbReference type="NCBI Taxonomy" id="1086011"/>
    <lineage>
        <taxon>Bacteria</taxon>
        <taxon>Pseudomonadati</taxon>
        <taxon>Bacteroidota</taxon>
        <taxon>Flavobacteriia</taxon>
        <taxon>Flavobacteriales</taxon>
        <taxon>Flavobacteriaceae</taxon>
        <taxon>Flavobacterium</taxon>
    </lineage>
</organism>
<proteinExistence type="predicted"/>
<evidence type="ECO:0000313" key="2">
    <source>
        <dbReference type="Proteomes" id="UP000005566"/>
    </source>
</evidence>
<dbReference type="Proteomes" id="UP000005566">
    <property type="component" value="Unassembled WGS sequence"/>
</dbReference>
<accession>H7FP33</accession>
<sequence length="37" mass="4369">MTKRYSDGLKIVFILTPDDEESAISRYKKTPLFRMAF</sequence>
<name>H7FP33_FLAFP</name>
<dbReference type="PATRIC" id="fig|1086011.3.peg.915"/>